<dbReference type="PROSITE" id="PS51257">
    <property type="entry name" value="PROKAR_LIPOPROTEIN"/>
    <property type="match status" value="1"/>
</dbReference>
<proteinExistence type="predicted"/>
<dbReference type="PANTHER" id="PTHR43830:SF3">
    <property type="entry name" value="PROTEIN PSP1"/>
    <property type="match status" value="1"/>
</dbReference>
<sequence length="416" mass="46242">MSCKSCSTGGCGTRGLDGKTAGCQNNGACGTGGCNKMNVFDWLSDMDVPLMKRFDVVEVKFKGGRKEYFRNINLLDLHTGDYVVCEMASGYHIGSVSLQGDLVRLQMVKKKVANDESLKSIYRIATPRDLEKHEQSIARDLTTMYRARELVKDLKLNMKLSDVEFQSDNTKATFYYSADERVDFRELIKVLAGEFKARIEMRQISLRQEAGRLGGIGACGRELCCSTWLTDFKNITTSAARYQNLSLNPTKLSGQCGRLKCCLNYELETYIDALKDIPHVDAPLQTQKGKAHLQKTDIFKKIMWFGYENDSTTWHPISLENVNRILSLNAKGQKPVSLEVLEIEELVSLLPPPGINSDLAKMDKKFSSRDRDQQQSGNRNKNKKKKSGGGGNAGGNTPANNAKPTNNPPKGGGEKK</sequence>
<feature type="compositionally biased region" description="Basic and acidic residues" evidence="1">
    <location>
        <begin position="360"/>
        <end position="373"/>
    </location>
</feature>
<evidence type="ECO:0000256" key="1">
    <source>
        <dbReference type="SAM" id="MobiDB-lite"/>
    </source>
</evidence>
<dbReference type="Pfam" id="PF04468">
    <property type="entry name" value="PSP1"/>
    <property type="match status" value="1"/>
</dbReference>
<evidence type="ECO:0000313" key="4">
    <source>
        <dbReference type="Proteomes" id="UP000000493"/>
    </source>
</evidence>
<feature type="compositionally biased region" description="Low complexity" evidence="1">
    <location>
        <begin position="395"/>
        <end position="409"/>
    </location>
</feature>
<dbReference type="PROSITE" id="PS51411">
    <property type="entry name" value="PSP1_C"/>
    <property type="match status" value="1"/>
</dbReference>
<evidence type="ECO:0000313" key="3">
    <source>
        <dbReference type="EMBL" id="AEI49433.1"/>
    </source>
</evidence>
<dbReference type="NCBIfam" id="NF041131">
    <property type="entry name" value="RicT_YaaT_fam"/>
    <property type="match status" value="1"/>
</dbReference>
<dbReference type="InterPro" id="IPR007557">
    <property type="entry name" value="PSP1_C"/>
</dbReference>
<dbReference type="PANTHER" id="PTHR43830">
    <property type="entry name" value="PROTEIN PSP1"/>
    <property type="match status" value="1"/>
</dbReference>
<gene>
    <name evidence="3" type="ordered locus">Runsl_3048</name>
</gene>
<accession>A0A7U3ZLK3</accession>
<name>A0A7U3ZLK3_RUNSL</name>
<protein>
    <submittedName>
        <fullName evidence="3">PSP1 domain protein</fullName>
    </submittedName>
</protein>
<organism evidence="3 4">
    <name type="scientific">Runella slithyformis (strain ATCC 29530 / DSM 19594 / LMG 11500 / NCIMB 11436 / LSU 4)</name>
    <dbReference type="NCBI Taxonomy" id="761193"/>
    <lineage>
        <taxon>Bacteria</taxon>
        <taxon>Pseudomonadati</taxon>
        <taxon>Bacteroidota</taxon>
        <taxon>Cytophagia</taxon>
        <taxon>Cytophagales</taxon>
        <taxon>Spirosomataceae</taxon>
        <taxon>Runella</taxon>
    </lineage>
</organism>
<dbReference type="KEGG" id="rsi:Runsl_3048"/>
<dbReference type="InterPro" id="IPR047767">
    <property type="entry name" value="PSP1-like"/>
</dbReference>
<feature type="region of interest" description="Disordered" evidence="1">
    <location>
        <begin position="352"/>
        <end position="416"/>
    </location>
</feature>
<evidence type="ECO:0000259" key="2">
    <source>
        <dbReference type="PROSITE" id="PS51411"/>
    </source>
</evidence>
<dbReference type="EMBL" id="CP002859">
    <property type="protein sequence ID" value="AEI49433.1"/>
    <property type="molecule type" value="Genomic_DNA"/>
</dbReference>
<keyword evidence="4" id="KW-1185">Reference proteome</keyword>
<reference evidence="4" key="1">
    <citation type="submission" date="2011-06" db="EMBL/GenBank/DDBJ databases">
        <title>The complete genome of chromosome of Runella slithyformis DSM 19594.</title>
        <authorList>
            <consortium name="US DOE Joint Genome Institute (JGI-PGF)"/>
            <person name="Lucas S."/>
            <person name="Han J."/>
            <person name="Lapidus A."/>
            <person name="Bruce D."/>
            <person name="Goodwin L."/>
            <person name="Pitluck S."/>
            <person name="Peters L."/>
            <person name="Kyrpides N."/>
            <person name="Mavromatis K."/>
            <person name="Ivanova N."/>
            <person name="Ovchinnikova G."/>
            <person name="Zhang X."/>
            <person name="Misra M."/>
            <person name="Detter J.C."/>
            <person name="Tapia R."/>
            <person name="Han C."/>
            <person name="Land M."/>
            <person name="Hauser L."/>
            <person name="Markowitz V."/>
            <person name="Cheng J.-F."/>
            <person name="Hugenholtz P."/>
            <person name="Woyke T."/>
            <person name="Wu D."/>
            <person name="Tindall B."/>
            <person name="Faehrich R."/>
            <person name="Brambilla E."/>
            <person name="Klenk H.-P."/>
            <person name="Eisen J.A."/>
        </authorList>
    </citation>
    <scope>NUCLEOTIDE SEQUENCE [LARGE SCALE GENOMIC DNA]</scope>
    <source>
        <strain evidence="4">ATCC 29530 / DSM 19594 / LMG 11500 / NCIMB 11436 / LSU 4</strain>
    </source>
</reference>
<dbReference type="GO" id="GO:0005737">
    <property type="term" value="C:cytoplasm"/>
    <property type="evidence" value="ECO:0007669"/>
    <property type="project" value="TreeGrafter"/>
</dbReference>
<dbReference type="AlphaFoldDB" id="A0A7U3ZLK3"/>
<dbReference type="Proteomes" id="UP000000493">
    <property type="component" value="Chromosome"/>
</dbReference>
<dbReference type="RefSeq" id="WP_013928740.1">
    <property type="nucleotide sequence ID" value="NC_015703.1"/>
</dbReference>
<reference evidence="3 4" key="2">
    <citation type="journal article" date="2012" name="Stand. Genomic Sci.">
        <title>Complete genome sequence of the aquatic bacterium Runella slithyformis type strain (LSU 4(T)).</title>
        <authorList>
            <person name="Copeland A."/>
            <person name="Zhang X."/>
            <person name="Misra M."/>
            <person name="Lapidus A."/>
            <person name="Nolan M."/>
            <person name="Lucas S."/>
            <person name="Deshpande S."/>
            <person name="Cheng J.F."/>
            <person name="Tapia R."/>
            <person name="Goodwin L.A."/>
            <person name="Pitluck S."/>
            <person name="Liolios K."/>
            <person name="Pagani I."/>
            <person name="Ivanova N."/>
            <person name="Mikhailova N."/>
            <person name="Pati A."/>
            <person name="Chen A."/>
            <person name="Palaniappan K."/>
            <person name="Land M."/>
            <person name="Hauser L."/>
            <person name="Pan C."/>
            <person name="Jeffries C.D."/>
            <person name="Detter J.C."/>
            <person name="Brambilla E.M."/>
            <person name="Rohde M."/>
            <person name="Djao O.D."/>
            <person name="Goker M."/>
            <person name="Sikorski J."/>
            <person name="Tindall B.J."/>
            <person name="Woyke T."/>
            <person name="Bristow J."/>
            <person name="Eisen J.A."/>
            <person name="Markowitz V."/>
            <person name="Hugenholtz P."/>
            <person name="Kyrpides N.C."/>
            <person name="Klenk H.P."/>
            <person name="Mavromatis K."/>
        </authorList>
    </citation>
    <scope>NUCLEOTIDE SEQUENCE [LARGE SCALE GENOMIC DNA]</scope>
    <source>
        <strain evidence="4">ATCC 29530 / DSM 19594 / LMG 11500 / NCIMB 11436 / LSU 4</strain>
    </source>
</reference>
<feature type="domain" description="PSP1 C-terminal" evidence="2">
    <location>
        <begin position="119"/>
        <end position="204"/>
    </location>
</feature>